<reference evidence="1 2" key="1">
    <citation type="submission" date="2015-09" db="EMBL/GenBank/DDBJ databases">
        <title>Draft genome sequence of Kouleothrix aurantiaca JCM 19913.</title>
        <authorList>
            <person name="Hemp J."/>
        </authorList>
    </citation>
    <scope>NUCLEOTIDE SEQUENCE [LARGE SCALE GENOMIC DNA]</scope>
    <source>
        <strain evidence="1 2">COM-B</strain>
    </source>
</reference>
<dbReference type="AlphaFoldDB" id="A0A0P9FD32"/>
<dbReference type="EMBL" id="LJCR01001239">
    <property type="protein sequence ID" value="KPV50732.1"/>
    <property type="molecule type" value="Genomic_DNA"/>
</dbReference>
<dbReference type="Gene3D" id="3.30.1050.10">
    <property type="entry name" value="SCP2 sterol-binding domain"/>
    <property type="match status" value="1"/>
</dbReference>
<protein>
    <recommendedName>
        <fullName evidence="3">SCP2 domain-containing protein</fullName>
    </recommendedName>
</protein>
<dbReference type="InterPro" id="IPR036527">
    <property type="entry name" value="SCP2_sterol-bd_dom_sf"/>
</dbReference>
<comment type="caution">
    <text evidence="1">The sequence shown here is derived from an EMBL/GenBank/DDBJ whole genome shotgun (WGS) entry which is preliminary data.</text>
</comment>
<accession>A0A0P9FD32</accession>
<sequence length="144" mass="16360">MAVFKTYDELYTYMGRLYDEAKSDARIAPKIKASNLVIQFRYDDPHAVVTINAAKPPTQPGAIFDVLWGDDTGLKPDIEMSMKSDVAHQFWHGKVNLMAALARRHIIAKGPIPKILKLLPSVEPMYEMYPRLLREMGRDDLVIS</sequence>
<organism evidence="1 2">
    <name type="scientific">Kouleothrix aurantiaca</name>
    <dbReference type="NCBI Taxonomy" id="186479"/>
    <lineage>
        <taxon>Bacteria</taxon>
        <taxon>Bacillati</taxon>
        <taxon>Chloroflexota</taxon>
        <taxon>Chloroflexia</taxon>
        <taxon>Chloroflexales</taxon>
        <taxon>Roseiflexineae</taxon>
        <taxon>Roseiflexaceae</taxon>
        <taxon>Kouleothrix</taxon>
    </lineage>
</organism>
<dbReference type="SUPFAM" id="SSF55718">
    <property type="entry name" value="SCP-like"/>
    <property type="match status" value="1"/>
</dbReference>
<evidence type="ECO:0008006" key="3">
    <source>
        <dbReference type="Google" id="ProtNLM"/>
    </source>
</evidence>
<gene>
    <name evidence="1" type="ORF">SE17_25195</name>
</gene>
<keyword evidence="2" id="KW-1185">Reference proteome</keyword>
<dbReference type="Proteomes" id="UP000050509">
    <property type="component" value="Unassembled WGS sequence"/>
</dbReference>
<evidence type="ECO:0000313" key="1">
    <source>
        <dbReference type="EMBL" id="KPV50732.1"/>
    </source>
</evidence>
<evidence type="ECO:0000313" key="2">
    <source>
        <dbReference type="Proteomes" id="UP000050509"/>
    </source>
</evidence>
<name>A0A0P9FD32_9CHLR</name>
<dbReference type="PATRIC" id="fig|186479.3.peg.1067"/>
<proteinExistence type="predicted"/>